<keyword evidence="5" id="KW-1185">Reference proteome</keyword>
<dbReference type="PANTHER" id="PTHR22736:SF2">
    <property type="entry name" value="COILED-COIL DOMAIN-CONTAINING PROTEIN 66"/>
    <property type="match status" value="1"/>
</dbReference>
<feature type="compositionally biased region" description="Basic and acidic residues" evidence="2">
    <location>
        <begin position="232"/>
        <end position="255"/>
    </location>
</feature>
<feature type="region of interest" description="Disordered" evidence="2">
    <location>
        <begin position="516"/>
        <end position="624"/>
    </location>
</feature>
<feature type="region of interest" description="Disordered" evidence="2">
    <location>
        <begin position="637"/>
        <end position="773"/>
    </location>
</feature>
<keyword evidence="1" id="KW-0175">Coiled coil</keyword>
<feature type="region of interest" description="Disordered" evidence="2">
    <location>
        <begin position="790"/>
        <end position="820"/>
    </location>
</feature>
<feature type="compositionally biased region" description="Basic and acidic residues" evidence="2">
    <location>
        <begin position="608"/>
        <end position="618"/>
    </location>
</feature>
<gene>
    <name evidence="4" type="ORF">AMELA_G00007290</name>
</gene>
<feature type="compositionally biased region" description="Polar residues" evidence="2">
    <location>
        <begin position="811"/>
        <end position="820"/>
    </location>
</feature>
<feature type="compositionally biased region" description="Polar residues" evidence="2">
    <location>
        <begin position="709"/>
        <end position="723"/>
    </location>
</feature>
<organism evidence="4 5">
    <name type="scientific">Ameiurus melas</name>
    <name type="common">Black bullhead</name>
    <name type="synonym">Silurus melas</name>
    <dbReference type="NCBI Taxonomy" id="219545"/>
    <lineage>
        <taxon>Eukaryota</taxon>
        <taxon>Metazoa</taxon>
        <taxon>Chordata</taxon>
        <taxon>Craniata</taxon>
        <taxon>Vertebrata</taxon>
        <taxon>Euteleostomi</taxon>
        <taxon>Actinopterygii</taxon>
        <taxon>Neopterygii</taxon>
        <taxon>Teleostei</taxon>
        <taxon>Ostariophysi</taxon>
        <taxon>Siluriformes</taxon>
        <taxon>Ictaluridae</taxon>
        <taxon>Ameiurus</taxon>
    </lineage>
</organism>
<dbReference type="GO" id="GO:0005929">
    <property type="term" value="C:cilium"/>
    <property type="evidence" value="ECO:0007669"/>
    <property type="project" value="TreeGrafter"/>
</dbReference>
<dbReference type="Proteomes" id="UP000593565">
    <property type="component" value="Unassembled WGS sequence"/>
</dbReference>
<dbReference type="GO" id="GO:0008017">
    <property type="term" value="F:microtubule binding"/>
    <property type="evidence" value="ECO:0007669"/>
    <property type="project" value="TreeGrafter"/>
</dbReference>
<feature type="compositionally biased region" description="Polar residues" evidence="2">
    <location>
        <begin position="576"/>
        <end position="589"/>
    </location>
</feature>
<proteinExistence type="predicted"/>
<sequence length="905" mass="102253">MNLGDGLVFEVENGKPKLVLAHCGESKAFGKMGFCKVPPKNRQPKATAISKQGPKAEERWQGDRKCRDVSGGVSPAEHGSRKTKPKSRTDSCSVMGVVRVPSESKTKSTNETSKVMEKSIKENLVCLTQEQLQQILNSIKVSGQNVRDDCTAHIQNGEKVGPATQEEETETVTNAICKDQQINSPGKGNEEKILSDSTPAGLFSTFGEHEQKRNTLEVKKAQWRRELDEQMALKKQQKETAEVLTRSEQRRDTEAGPRSSDQLSGLQEDRIKQIGTKTAKNRPPDPQTRSNPKALPSAIRSAFVLGEAAPLEHAFSEEKKEQQRLWLQDLEQQREESKLRRKLEKQSQNQPEDHERWAMHFDSFQQRLPVQPPSAAVLDLGSSLSQYRTPSQALATAWEAVSTCGGDSMGQASLDTTQGCQPKSSYLRTMTALLDPAQIEERERTRVKQLEFQRAIDAQVEERRRQKEKEEATRQIMEQKEEFRVAKQRELEDLRDTQLRRQKELQARKTEELYLNTQRASEEVQKHKQLKMKGHDSSNELRSKTTSQASISHGSERSATLDTITEAPHTARKDTAVQTGNPSPESNSGIRAAVEYKAPPNIKRSRREGRVAEKDSGKENMCAAVKGADPYEAYARTDRTHGRQQPCHRPDWNTHRPGKVFVPASERYTAAQQKQRQENKMRRQMELMNLAERNTRSRTPQQAKPPRSGNPSRVQQRSNSACQNDEDSHRVQSANQISRVPSPPVPAVLRRLQVRSPSHAEEQSESCGRPPSADYVPYVRTDEVYHLDPFAPMSRPTTNEGPQKTHADLSDVSSRQHTSPLVQRDPLLHPELLQSTERQQAILKGLSELRQSLLQKQRELETSLSPLLQGQSRTQLSSPRERTTDVRREYDRYSPALYSPQGNGH</sequence>
<evidence type="ECO:0000259" key="3">
    <source>
        <dbReference type="Pfam" id="PF15236"/>
    </source>
</evidence>
<dbReference type="AlphaFoldDB" id="A0A7J6BIG4"/>
<feature type="compositionally biased region" description="Basic and acidic residues" evidence="2">
    <location>
        <begin position="54"/>
        <end position="68"/>
    </location>
</feature>
<feature type="compositionally biased region" description="Polar residues" evidence="2">
    <location>
        <begin position="862"/>
        <end position="878"/>
    </location>
</feature>
<dbReference type="InterPro" id="IPR039183">
    <property type="entry name" value="CCD66"/>
</dbReference>
<evidence type="ECO:0000256" key="2">
    <source>
        <dbReference type="SAM" id="MobiDB-lite"/>
    </source>
</evidence>
<feature type="compositionally biased region" description="Basic and acidic residues" evidence="2">
    <location>
        <begin position="675"/>
        <end position="685"/>
    </location>
</feature>
<dbReference type="GO" id="GO:0005874">
    <property type="term" value="C:microtubule"/>
    <property type="evidence" value="ECO:0007669"/>
    <property type="project" value="TreeGrafter"/>
</dbReference>
<name>A0A7J6BIG4_AMEME</name>
<feature type="region of interest" description="Disordered" evidence="2">
    <location>
        <begin position="179"/>
        <end position="209"/>
    </location>
</feature>
<dbReference type="GO" id="GO:0060271">
    <property type="term" value="P:cilium assembly"/>
    <property type="evidence" value="ECO:0007669"/>
    <property type="project" value="TreeGrafter"/>
</dbReference>
<comment type="caution">
    <text evidence="4">The sequence shown here is derived from an EMBL/GenBank/DDBJ whole genome shotgun (WGS) entry which is preliminary data.</text>
</comment>
<feature type="region of interest" description="Disordered" evidence="2">
    <location>
        <begin position="39"/>
        <end position="92"/>
    </location>
</feature>
<feature type="domain" description="CCDC66" evidence="3">
    <location>
        <begin position="407"/>
        <end position="534"/>
    </location>
</feature>
<evidence type="ECO:0000313" key="4">
    <source>
        <dbReference type="EMBL" id="KAF4093921.1"/>
    </source>
</evidence>
<evidence type="ECO:0000313" key="5">
    <source>
        <dbReference type="Proteomes" id="UP000593565"/>
    </source>
</evidence>
<evidence type="ECO:0000256" key="1">
    <source>
        <dbReference type="SAM" id="Coils"/>
    </source>
</evidence>
<dbReference type="EMBL" id="JAAGNN010000001">
    <property type="protein sequence ID" value="KAF4093921.1"/>
    <property type="molecule type" value="Genomic_DNA"/>
</dbReference>
<reference evidence="4 5" key="1">
    <citation type="submission" date="2020-02" db="EMBL/GenBank/DDBJ databases">
        <title>A chromosome-scale genome assembly of the black bullhead catfish (Ameiurus melas).</title>
        <authorList>
            <person name="Wen M."/>
            <person name="Zham M."/>
            <person name="Cabau C."/>
            <person name="Klopp C."/>
            <person name="Donnadieu C."/>
            <person name="Roques C."/>
            <person name="Bouchez O."/>
            <person name="Lampietro C."/>
            <person name="Jouanno E."/>
            <person name="Herpin A."/>
            <person name="Louis A."/>
            <person name="Berthelot C."/>
            <person name="Parey E."/>
            <person name="Roest-Crollius H."/>
            <person name="Braasch I."/>
            <person name="Postlethwait J."/>
            <person name="Robinson-Rechavi M."/>
            <person name="Echchiki A."/>
            <person name="Begum T."/>
            <person name="Montfort J."/>
            <person name="Schartl M."/>
            <person name="Bobe J."/>
            <person name="Guiguen Y."/>
        </authorList>
    </citation>
    <scope>NUCLEOTIDE SEQUENCE [LARGE SCALE GENOMIC DNA]</scope>
    <source>
        <strain evidence="4">M_S1</strain>
        <tissue evidence="4">Blood</tissue>
    </source>
</reference>
<protein>
    <recommendedName>
        <fullName evidence="3">CCDC66 domain-containing protein</fullName>
    </recommendedName>
</protein>
<feature type="region of interest" description="Disordered" evidence="2">
    <location>
        <begin position="232"/>
        <end position="295"/>
    </location>
</feature>
<feature type="region of interest" description="Disordered" evidence="2">
    <location>
        <begin position="857"/>
        <end position="905"/>
    </location>
</feature>
<dbReference type="Pfam" id="PF15236">
    <property type="entry name" value="CCDC66"/>
    <property type="match status" value="1"/>
</dbReference>
<feature type="compositionally biased region" description="Basic and acidic residues" evidence="2">
    <location>
        <begin position="533"/>
        <end position="543"/>
    </location>
</feature>
<dbReference type="InterPro" id="IPR040467">
    <property type="entry name" value="CCDC66_dom"/>
</dbReference>
<accession>A0A7J6BIG4</accession>
<dbReference type="PANTHER" id="PTHR22736">
    <property type="entry name" value="COILED-COIL DOMAIN-CONTAINING PROTEIN 66"/>
    <property type="match status" value="1"/>
</dbReference>
<feature type="coiled-coil region" evidence="1">
    <location>
        <begin position="460"/>
        <end position="497"/>
    </location>
</feature>
<feature type="compositionally biased region" description="Basic and acidic residues" evidence="2">
    <location>
        <begin position="879"/>
        <end position="892"/>
    </location>
</feature>
<feature type="compositionally biased region" description="Polar residues" evidence="2">
    <location>
        <begin position="544"/>
        <end position="563"/>
    </location>
</feature>